<dbReference type="Gramene" id="RZC75114">
    <property type="protein sequence ID" value="RZC75114"/>
    <property type="gene ID" value="C5167_050596"/>
</dbReference>
<accession>A0A4Y7KP31</accession>
<dbReference type="AlphaFoldDB" id="A0A4Y7KP31"/>
<dbReference type="EMBL" id="CM010722">
    <property type="protein sequence ID" value="RZC75114.1"/>
    <property type="molecule type" value="Genomic_DNA"/>
</dbReference>
<proteinExistence type="predicted"/>
<dbReference type="InterPro" id="IPR036815">
    <property type="entry name" value="14-3-3_dom_sf"/>
</dbReference>
<reference evidence="1 2" key="1">
    <citation type="journal article" date="2018" name="Science">
        <title>The opium poppy genome and morphinan production.</title>
        <authorList>
            <person name="Guo L."/>
            <person name="Winzer T."/>
            <person name="Yang X."/>
            <person name="Li Y."/>
            <person name="Ning Z."/>
            <person name="He Z."/>
            <person name="Teodor R."/>
            <person name="Lu Y."/>
            <person name="Bowser T.A."/>
            <person name="Graham I.A."/>
            <person name="Ye K."/>
        </authorList>
    </citation>
    <scope>NUCLEOTIDE SEQUENCE [LARGE SCALE GENOMIC DNA]</scope>
    <source>
        <strain evidence="2">cv. HN1</strain>
        <tissue evidence="1">Leaves</tissue>
    </source>
</reference>
<evidence type="ECO:0000313" key="2">
    <source>
        <dbReference type="Proteomes" id="UP000316621"/>
    </source>
</evidence>
<dbReference type="SUPFAM" id="SSF48445">
    <property type="entry name" value="14-3-3 protein"/>
    <property type="match status" value="1"/>
</dbReference>
<dbReference type="Proteomes" id="UP000316621">
    <property type="component" value="Chromosome 8"/>
</dbReference>
<gene>
    <name evidence="1" type="ORF">C5167_050596</name>
</gene>
<dbReference type="Gene3D" id="1.20.190.20">
    <property type="entry name" value="14-3-3 domain"/>
    <property type="match status" value="1"/>
</dbReference>
<keyword evidence="2" id="KW-1185">Reference proteome</keyword>
<sequence length="206" mass="24115">MDSVKRVLVPHYFKVCRRWICGWRRLMKSWVKLICRSTCEIIWCWLYREWCEFWRQFLEDVKNKNIEIMGNTLYKAYLKDFFKFYQSREITVKMMVLTSTGFSRCFSNVTFAEIEDAENSGSKSCHTKGCSAKAAFSYTLSKLLTSTTLSKIKAQKLIVELGSLLMKLQLIGHRTLVCSYEIMNSPERACHLAKSAFKEAIIKMDT</sequence>
<organism evidence="1 2">
    <name type="scientific">Papaver somniferum</name>
    <name type="common">Opium poppy</name>
    <dbReference type="NCBI Taxonomy" id="3469"/>
    <lineage>
        <taxon>Eukaryota</taxon>
        <taxon>Viridiplantae</taxon>
        <taxon>Streptophyta</taxon>
        <taxon>Embryophyta</taxon>
        <taxon>Tracheophyta</taxon>
        <taxon>Spermatophyta</taxon>
        <taxon>Magnoliopsida</taxon>
        <taxon>Ranunculales</taxon>
        <taxon>Papaveraceae</taxon>
        <taxon>Papaveroideae</taxon>
        <taxon>Papaver</taxon>
    </lineage>
</organism>
<name>A0A4Y7KP31_PAPSO</name>
<evidence type="ECO:0000313" key="1">
    <source>
        <dbReference type="EMBL" id="RZC75114.1"/>
    </source>
</evidence>
<protein>
    <submittedName>
        <fullName evidence="1">Uncharacterized protein</fullName>
    </submittedName>
</protein>
<dbReference type="STRING" id="3469.A0A4Y7KP31"/>